<evidence type="ECO:0000313" key="7">
    <source>
        <dbReference type="Proteomes" id="UP001139347"/>
    </source>
</evidence>
<dbReference type="EMBL" id="JALIRP010000026">
    <property type="protein sequence ID" value="MCJ8015324.1"/>
    <property type="molecule type" value="Genomic_DNA"/>
</dbReference>
<accession>A0A9X1WUK1</accession>
<organism evidence="6 7">
    <name type="scientific">Paenibacillus mangrovi</name>
    <dbReference type="NCBI Taxonomy" id="2931978"/>
    <lineage>
        <taxon>Bacteria</taxon>
        <taxon>Bacillati</taxon>
        <taxon>Bacillota</taxon>
        <taxon>Bacilli</taxon>
        <taxon>Bacillales</taxon>
        <taxon>Paenibacillaceae</taxon>
        <taxon>Paenibacillus</taxon>
    </lineage>
</organism>
<evidence type="ECO:0000259" key="5">
    <source>
        <dbReference type="PROSITE" id="PS51178"/>
    </source>
</evidence>
<keyword evidence="3" id="KW-0472">Membrane</keyword>
<dbReference type="SUPFAM" id="SSF56601">
    <property type="entry name" value="beta-lactamase/transpeptidase-like"/>
    <property type="match status" value="1"/>
</dbReference>
<dbReference type="Gene3D" id="3.40.710.10">
    <property type="entry name" value="DD-peptidase/beta-lactamase superfamily"/>
    <property type="match status" value="1"/>
</dbReference>
<gene>
    <name evidence="6" type="ORF">MUG84_27030</name>
</gene>
<evidence type="ECO:0000256" key="4">
    <source>
        <dbReference type="SAM" id="MobiDB-lite"/>
    </source>
</evidence>
<dbReference type="PROSITE" id="PS51178">
    <property type="entry name" value="PASTA"/>
    <property type="match status" value="1"/>
</dbReference>
<dbReference type="CDD" id="cd06576">
    <property type="entry name" value="PASTA_Pbp2x-like_1"/>
    <property type="match status" value="1"/>
</dbReference>
<dbReference type="Pfam" id="PF00905">
    <property type="entry name" value="Transpeptidase"/>
    <property type="match status" value="1"/>
</dbReference>
<dbReference type="Proteomes" id="UP001139347">
    <property type="component" value="Unassembled WGS sequence"/>
</dbReference>
<dbReference type="Pfam" id="PF03793">
    <property type="entry name" value="PASTA"/>
    <property type="match status" value="1"/>
</dbReference>
<dbReference type="InterPro" id="IPR005311">
    <property type="entry name" value="PBP_dimer"/>
</dbReference>
<dbReference type="GO" id="GO:0005886">
    <property type="term" value="C:plasma membrane"/>
    <property type="evidence" value="ECO:0007669"/>
    <property type="project" value="TreeGrafter"/>
</dbReference>
<dbReference type="InterPro" id="IPR005543">
    <property type="entry name" value="PASTA_dom"/>
</dbReference>
<evidence type="ECO:0000256" key="3">
    <source>
        <dbReference type="ARBA" id="ARBA00023136"/>
    </source>
</evidence>
<dbReference type="InterPro" id="IPR036138">
    <property type="entry name" value="PBP_dimer_sf"/>
</dbReference>
<dbReference type="RefSeq" id="WP_244731274.1">
    <property type="nucleotide sequence ID" value="NZ_JALIRP010000026.1"/>
</dbReference>
<evidence type="ECO:0000256" key="1">
    <source>
        <dbReference type="ARBA" id="ARBA00004370"/>
    </source>
</evidence>
<proteinExistence type="inferred from homology"/>
<dbReference type="AlphaFoldDB" id="A0A9X1WUK1"/>
<dbReference type="GO" id="GO:0071555">
    <property type="term" value="P:cell wall organization"/>
    <property type="evidence" value="ECO:0007669"/>
    <property type="project" value="TreeGrafter"/>
</dbReference>
<comment type="subcellular location">
    <subcellularLocation>
        <location evidence="1">Membrane</location>
    </subcellularLocation>
</comment>
<dbReference type="Pfam" id="PF03717">
    <property type="entry name" value="PBP_dimer"/>
    <property type="match status" value="1"/>
</dbReference>
<dbReference type="PANTHER" id="PTHR30627:SF26">
    <property type="entry name" value="PENICILLIN-BINDING PROTEIN 2B"/>
    <property type="match status" value="1"/>
</dbReference>
<dbReference type="InterPro" id="IPR001460">
    <property type="entry name" value="PCN-bd_Tpept"/>
</dbReference>
<reference evidence="6" key="1">
    <citation type="submission" date="2022-04" db="EMBL/GenBank/DDBJ databases">
        <title>Paenibacillus mangrovi sp. nov., a novel endophytic bacterium isolated from bark of Kandelia candel.</title>
        <authorList>
            <person name="Tuo L."/>
        </authorList>
    </citation>
    <scope>NUCLEOTIDE SEQUENCE</scope>
    <source>
        <strain evidence="6">KQZ6P-2</strain>
    </source>
</reference>
<evidence type="ECO:0000313" key="6">
    <source>
        <dbReference type="EMBL" id="MCJ8015324.1"/>
    </source>
</evidence>
<comment type="caution">
    <text evidence="6">The sequence shown here is derived from an EMBL/GenBank/DDBJ whole genome shotgun (WGS) entry which is preliminary data.</text>
</comment>
<sequence length="759" mass="82878">MIKRIKLRTLLIGGFITLLFIVLLIRVFTLQVVKGQDWHERAVAQWTRKVPIPATRGMITDRNGDVLASDVPAYTVIVNPAVIHENGLEDQIIEGLHKILGKDESELKALVTAKDEEGKYRTNREVRNEGWKIDETKKAEIVKYNDELKDQLKKEKKVMATGLDLIKEQKRYYPKGTLAAHILGYTNRDGKAVAGLEASEDSYLKGTSGIMKYESDLQGDQLPEANMVYKPAVNGKNLKLTLDDTIQYYIEDAMKETYEKYRPISMTVIAADPKTMEILGMANLPTFNPNTYWNPAYEQKDFFNYAVKATYEPGSTFKIVTLAGAVQERLFNPNTIYQSGQIYVKGTHTPLHDIVRSGWGPITFLEGVKRSSNVAFVKLGSEMLGKDRLLKYINDFGFGQKTGIELPGEVSMPINLPGPVEVATASYGHGVSVTPIQQLAAISAVANGGKLLKPHIIKEITDPDTGKVFQSTKTDVVRQVISPEAAKETSSYLEQVVADRVIGTGREAYIDGYRVAGKTGTAVKYGPDKKPDSSKSVVSFIGFAPVNDPKIALIVIVDQPNDPKAGGGKVAAPIFKKIMSQALPYMGVPKTTTKKTSDGKTTVKRPAAPTLTKLAVKDAKQKLLNAGIDFETIGKGSSVIRQFPAAGTPMSPGQRIYLLTEEAEKMTVPDMKGESLRDALNILTLLKCAVTVDGEGYVTEQLVTDKNGKRSVQLTLKPVKDGEASQDTSSSSTEDESGSKDTSADDLAAGKSGKETGDN</sequence>
<dbReference type="InterPro" id="IPR050515">
    <property type="entry name" value="Beta-lactam/transpept"/>
</dbReference>
<evidence type="ECO:0000256" key="2">
    <source>
        <dbReference type="ARBA" id="ARBA00007171"/>
    </source>
</evidence>
<feature type="domain" description="PASTA" evidence="5">
    <location>
        <begin position="602"/>
        <end position="662"/>
    </location>
</feature>
<dbReference type="Gene3D" id="3.90.1310.10">
    <property type="entry name" value="Penicillin-binding protein 2a (Domain 2)"/>
    <property type="match status" value="1"/>
</dbReference>
<feature type="region of interest" description="Disordered" evidence="4">
    <location>
        <begin position="715"/>
        <end position="759"/>
    </location>
</feature>
<keyword evidence="7" id="KW-1185">Reference proteome</keyword>
<dbReference type="SUPFAM" id="SSF56519">
    <property type="entry name" value="Penicillin binding protein dimerisation domain"/>
    <property type="match status" value="1"/>
</dbReference>
<dbReference type="InterPro" id="IPR012338">
    <property type="entry name" value="Beta-lactam/transpept-like"/>
</dbReference>
<name>A0A9X1WUK1_9BACL</name>
<protein>
    <submittedName>
        <fullName evidence="6">PASTA domain-containing protein</fullName>
    </submittedName>
</protein>
<dbReference type="SUPFAM" id="SSF54184">
    <property type="entry name" value="Penicillin-binding protein 2x (pbp-2x), c-terminal domain"/>
    <property type="match status" value="2"/>
</dbReference>
<dbReference type="GO" id="GO:0008658">
    <property type="term" value="F:penicillin binding"/>
    <property type="evidence" value="ECO:0007669"/>
    <property type="project" value="InterPro"/>
</dbReference>
<dbReference type="PANTHER" id="PTHR30627">
    <property type="entry name" value="PEPTIDOGLYCAN D,D-TRANSPEPTIDASE"/>
    <property type="match status" value="1"/>
</dbReference>
<dbReference type="SMART" id="SM00740">
    <property type="entry name" value="PASTA"/>
    <property type="match status" value="2"/>
</dbReference>
<comment type="similarity">
    <text evidence="2">Belongs to the transpeptidase family.</text>
</comment>